<feature type="transmembrane region" description="Helical" evidence="10">
    <location>
        <begin position="53"/>
        <end position="74"/>
    </location>
</feature>
<evidence type="ECO:0000256" key="4">
    <source>
        <dbReference type="ARBA" id="ARBA00022692"/>
    </source>
</evidence>
<name>A0A6P3X9E4_DINQU</name>
<dbReference type="GO" id="GO:0005549">
    <property type="term" value="F:odorant binding"/>
    <property type="evidence" value="ECO:0007669"/>
    <property type="project" value="InterPro"/>
</dbReference>
<protein>
    <recommendedName>
        <fullName evidence="10">Odorant receptor</fullName>
    </recommendedName>
</protein>
<dbReference type="GO" id="GO:0004984">
    <property type="term" value="F:olfactory receptor activity"/>
    <property type="evidence" value="ECO:0007669"/>
    <property type="project" value="InterPro"/>
</dbReference>
<dbReference type="PANTHER" id="PTHR21137">
    <property type="entry name" value="ODORANT RECEPTOR"/>
    <property type="match status" value="1"/>
</dbReference>
<dbReference type="GO" id="GO:0005886">
    <property type="term" value="C:plasma membrane"/>
    <property type="evidence" value="ECO:0007669"/>
    <property type="project" value="UniProtKB-SubCell"/>
</dbReference>
<evidence type="ECO:0000256" key="8">
    <source>
        <dbReference type="ARBA" id="ARBA00023170"/>
    </source>
</evidence>
<keyword evidence="7 10" id="KW-0472">Membrane</keyword>
<dbReference type="Pfam" id="PF02949">
    <property type="entry name" value="7tm_6"/>
    <property type="match status" value="1"/>
</dbReference>
<evidence type="ECO:0000256" key="3">
    <source>
        <dbReference type="ARBA" id="ARBA00022606"/>
    </source>
</evidence>
<organism evidence="11 12">
    <name type="scientific">Dinoponera quadriceps</name>
    <name type="common">South American ant</name>
    <dbReference type="NCBI Taxonomy" id="609295"/>
    <lineage>
        <taxon>Eukaryota</taxon>
        <taxon>Metazoa</taxon>
        <taxon>Ecdysozoa</taxon>
        <taxon>Arthropoda</taxon>
        <taxon>Hexapoda</taxon>
        <taxon>Insecta</taxon>
        <taxon>Pterygota</taxon>
        <taxon>Neoptera</taxon>
        <taxon>Endopterygota</taxon>
        <taxon>Hymenoptera</taxon>
        <taxon>Apocrita</taxon>
        <taxon>Aculeata</taxon>
        <taxon>Formicoidea</taxon>
        <taxon>Formicidae</taxon>
        <taxon>Ponerinae</taxon>
        <taxon>Ponerini</taxon>
        <taxon>Dinoponera</taxon>
    </lineage>
</organism>
<evidence type="ECO:0000313" key="12">
    <source>
        <dbReference type="RefSeq" id="XP_014475021.1"/>
    </source>
</evidence>
<accession>A0A6P3X9E4</accession>
<evidence type="ECO:0000256" key="7">
    <source>
        <dbReference type="ARBA" id="ARBA00023136"/>
    </source>
</evidence>
<sequence>MQAKIDSTPWSNVNCENDIVDALVWSKWVLRILGLWPLVFPGTSIIEKILATISFALCWSALGFLFAAMAVFALSDEVVINDKVKMLGPLSYVLSSMLKYLLLIIRHRNIRRCIHALSIDWCTVQKENYRTIMINESVNGHMLSKFCVMFLYCGCLCYNTVMPFLSQRPDAERNATVGPLPYSGFDIIFDLRFPPIYVFVFCSQCFSSFVMMNVTTTVCCLAAMFVAHACGQIKIVMTRMESLVQGVQNDPKNSGHRMAVIVKHHVHALRYCRFSANIEDILSEICLVEIVGSTLIICLLEYYCLTEWENSDSIAILTYFFLLMSFVFNIFMFCYIGELLTDQCSKVGYTSYKIEWYHLPGKISLDLTLMISMSHHPMKITAGKLISLSFSSFGKVSAIQYSFEDRNTC</sequence>
<dbReference type="KEGG" id="dqu:106744615"/>
<reference evidence="12" key="1">
    <citation type="submission" date="2025-08" db="UniProtKB">
        <authorList>
            <consortium name="RefSeq"/>
        </authorList>
    </citation>
    <scope>IDENTIFICATION</scope>
</reference>
<gene>
    <name evidence="12" type="primary">LOC106744615</name>
</gene>
<feature type="transmembrane region" description="Helical" evidence="10">
    <location>
        <begin position="281"/>
        <end position="302"/>
    </location>
</feature>
<comment type="similarity">
    <text evidence="10">Belongs to the insect chemoreceptor superfamily. Heteromeric odorant receptor channel (TC 1.A.69) family.</text>
</comment>
<keyword evidence="9 10" id="KW-0807">Transducer</keyword>
<keyword evidence="3 10" id="KW-0716">Sensory transduction</keyword>
<keyword evidence="2" id="KW-1003">Cell membrane</keyword>
<dbReference type="OrthoDB" id="6617147at2759"/>
<evidence type="ECO:0000256" key="5">
    <source>
        <dbReference type="ARBA" id="ARBA00022725"/>
    </source>
</evidence>
<feature type="transmembrane region" description="Helical" evidence="10">
    <location>
        <begin position="314"/>
        <end position="336"/>
    </location>
</feature>
<feature type="transmembrane region" description="Helical" evidence="10">
    <location>
        <begin position="146"/>
        <end position="165"/>
    </location>
</feature>
<dbReference type="InterPro" id="IPR004117">
    <property type="entry name" value="7tm6_olfct_rcpt"/>
</dbReference>
<keyword evidence="4 10" id="KW-0812">Transmembrane</keyword>
<dbReference type="RefSeq" id="XP_014475021.1">
    <property type="nucleotide sequence ID" value="XM_014619535.1"/>
</dbReference>
<dbReference type="GeneID" id="106744615"/>
<feature type="transmembrane region" description="Helical" evidence="10">
    <location>
        <begin position="196"/>
        <end position="227"/>
    </location>
</feature>
<proteinExistence type="inferred from homology"/>
<evidence type="ECO:0000256" key="9">
    <source>
        <dbReference type="ARBA" id="ARBA00023224"/>
    </source>
</evidence>
<dbReference type="PANTHER" id="PTHR21137:SF35">
    <property type="entry name" value="ODORANT RECEPTOR 19A-RELATED"/>
    <property type="match status" value="1"/>
</dbReference>
<keyword evidence="8 10" id="KW-0675">Receptor</keyword>
<evidence type="ECO:0000313" key="11">
    <source>
        <dbReference type="Proteomes" id="UP000515204"/>
    </source>
</evidence>
<evidence type="ECO:0000256" key="2">
    <source>
        <dbReference type="ARBA" id="ARBA00022475"/>
    </source>
</evidence>
<evidence type="ECO:0000256" key="1">
    <source>
        <dbReference type="ARBA" id="ARBA00004651"/>
    </source>
</evidence>
<dbReference type="Proteomes" id="UP000515204">
    <property type="component" value="Unplaced"/>
</dbReference>
<keyword evidence="11" id="KW-1185">Reference proteome</keyword>
<keyword evidence="5 10" id="KW-0552">Olfaction</keyword>
<dbReference type="AlphaFoldDB" id="A0A6P3X9E4"/>
<comment type="caution">
    <text evidence="10">Lacks conserved residue(s) required for the propagation of feature annotation.</text>
</comment>
<comment type="subcellular location">
    <subcellularLocation>
        <location evidence="1 10">Cell membrane</location>
        <topology evidence="1 10">Multi-pass membrane protein</topology>
    </subcellularLocation>
</comment>
<evidence type="ECO:0000256" key="6">
    <source>
        <dbReference type="ARBA" id="ARBA00022989"/>
    </source>
</evidence>
<evidence type="ECO:0000256" key="10">
    <source>
        <dbReference type="RuleBase" id="RU351113"/>
    </source>
</evidence>
<keyword evidence="6 10" id="KW-1133">Transmembrane helix</keyword>
<feature type="transmembrane region" description="Helical" evidence="10">
    <location>
        <begin position="86"/>
        <end position="105"/>
    </location>
</feature>
<dbReference type="GO" id="GO:0007165">
    <property type="term" value="P:signal transduction"/>
    <property type="evidence" value="ECO:0007669"/>
    <property type="project" value="UniProtKB-KW"/>
</dbReference>